<dbReference type="Proteomes" id="UP000473681">
    <property type="component" value="Unassembled WGS sequence"/>
</dbReference>
<sequence>MKKVALKKLLAAVIIATSIDIIVETIAYKHFNDDLEKMQKETELLDCNMLFKNLAEGVLKVA</sequence>
<dbReference type="AlphaFoldDB" id="A0A0M1M6X4"/>
<evidence type="ECO:0000313" key="2">
    <source>
        <dbReference type="EMBL" id="NFN36293.1"/>
    </source>
</evidence>
<accession>A0A0M1M6X4</accession>
<dbReference type="EMBL" id="SWOV01000017">
    <property type="protein sequence ID" value="NFF87839.1"/>
    <property type="molecule type" value="Genomic_DNA"/>
</dbReference>
<evidence type="ECO:0000313" key="4">
    <source>
        <dbReference type="Proteomes" id="UP000476820"/>
    </source>
</evidence>
<gene>
    <name evidence="1" type="ORF">FC774_08145</name>
    <name evidence="2" type="ORF">FDB51_14445</name>
</gene>
<protein>
    <submittedName>
        <fullName evidence="1">Uncharacterized protein</fullName>
    </submittedName>
</protein>
<dbReference type="RefSeq" id="WP_053341545.1">
    <property type="nucleotide sequence ID" value="NZ_LFPA01000001.1"/>
</dbReference>
<name>A0A0M1M6X4_CLOBO</name>
<organism evidence="1 4">
    <name type="scientific">Clostridium botulinum</name>
    <dbReference type="NCBI Taxonomy" id="1491"/>
    <lineage>
        <taxon>Bacteria</taxon>
        <taxon>Bacillati</taxon>
        <taxon>Bacillota</taxon>
        <taxon>Clostridia</taxon>
        <taxon>Eubacteriales</taxon>
        <taxon>Clostridiaceae</taxon>
        <taxon>Clostridium</taxon>
    </lineage>
</organism>
<dbReference type="EMBL" id="SWVK01000021">
    <property type="protein sequence ID" value="NFN36293.1"/>
    <property type="molecule type" value="Genomic_DNA"/>
</dbReference>
<evidence type="ECO:0000313" key="1">
    <source>
        <dbReference type="EMBL" id="NFF87839.1"/>
    </source>
</evidence>
<comment type="caution">
    <text evidence="1">The sequence shown here is derived from an EMBL/GenBank/DDBJ whole genome shotgun (WGS) entry which is preliminary data.</text>
</comment>
<evidence type="ECO:0000313" key="3">
    <source>
        <dbReference type="Proteomes" id="UP000473681"/>
    </source>
</evidence>
<reference evidence="3 4" key="1">
    <citation type="submission" date="2019-04" db="EMBL/GenBank/DDBJ databases">
        <title>Genome sequencing of Clostridium botulinum Groups I-IV and Clostridium butyricum.</title>
        <authorList>
            <person name="Brunt J."/>
            <person name="Van Vliet A.H.M."/>
            <person name="Stringer S.C."/>
            <person name="Carter A.T."/>
            <person name="Peck M.W."/>
        </authorList>
    </citation>
    <scope>NUCLEOTIDE SEQUENCE [LARGE SCALE GENOMIC DNA]</scope>
    <source>
        <strain evidence="1 4">1605</strain>
        <strain evidence="2 3">CB-K-33E</strain>
    </source>
</reference>
<proteinExistence type="predicted"/>
<dbReference type="Proteomes" id="UP000476820">
    <property type="component" value="Unassembled WGS sequence"/>
</dbReference>